<comment type="caution">
    <text evidence="12">The sequence shown here is derived from an EMBL/GenBank/DDBJ whole genome shotgun (WGS) entry which is preliminary data.</text>
</comment>
<comment type="similarity">
    <text evidence="2 10">Belongs to the glycosyltransferase 31 family.</text>
</comment>
<dbReference type="PANTHER" id="PTHR11214:SF3">
    <property type="entry name" value="BETA-1,3-GALACTOSYLTRANSFERASE 6"/>
    <property type="match status" value="1"/>
</dbReference>
<keyword evidence="13" id="KW-1185">Reference proteome</keyword>
<evidence type="ECO:0000256" key="6">
    <source>
        <dbReference type="ARBA" id="ARBA00022968"/>
    </source>
</evidence>
<dbReference type="GO" id="GO:0000139">
    <property type="term" value="C:Golgi membrane"/>
    <property type="evidence" value="ECO:0007669"/>
    <property type="project" value="UniProtKB-SubCell"/>
</dbReference>
<evidence type="ECO:0000256" key="5">
    <source>
        <dbReference type="ARBA" id="ARBA00022692"/>
    </source>
</evidence>
<reference evidence="12" key="1">
    <citation type="submission" date="2021-04" db="EMBL/GenBank/DDBJ databases">
        <authorList>
            <consortium name="Molecular Ecology Group"/>
        </authorList>
    </citation>
    <scope>NUCLEOTIDE SEQUENCE</scope>
</reference>
<evidence type="ECO:0000313" key="12">
    <source>
        <dbReference type="EMBL" id="CAG5130593.1"/>
    </source>
</evidence>
<feature type="chain" id="PRO_5035818455" description="Hexosyltransferase" evidence="11">
    <location>
        <begin position="26"/>
        <end position="246"/>
    </location>
</feature>
<keyword evidence="9" id="KW-0472">Membrane</keyword>
<dbReference type="InterPro" id="IPR002659">
    <property type="entry name" value="Glyco_trans_31"/>
</dbReference>
<dbReference type="EMBL" id="CAJHNH020004124">
    <property type="protein sequence ID" value="CAG5130593.1"/>
    <property type="molecule type" value="Genomic_DNA"/>
</dbReference>
<dbReference type="OrthoDB" id="6110100at2759"/>
<comment type="subcellular location">
    <subcellularLocation>
        <location evidence="1 10">Golgi apparatus membrane</location>
        <topology evidence="1 10">Single-pass type II membrane protein</topology>
    </subcellularLocation>
</comment>
<evidence type="ECO:0000313" key="13">
    <source>
        <dbReference type="Proteomes" id="UP000678393"/>
    </source>
</evidence>
<keyword evidence="7" id="KW-1133">Transmembrane helix</keyword>
<dbReference type="EC" id="2.4.1.-" evidence="10"/>
<name>A0A8S3ZM42_9EUPU</name>
<sequence>MVCLISPPMFKNIVVFLIGSVLNASLEIMLEKENRDYGDTVVGSFLDTYHNLTLKAVMGYRWLSSRCRDVQLLIKMDDDVFFDVRKFFTRYWKRVGNDRKQKALHCLVWSRAAVGRAGKWKVEKDIFADSSYNFPYCSGFFVVISPDLIESIYIHGRNMDFFWIDDVFLYGMVPASIGGVHFIQLASQKGMLVENYDDLLWCRERYSHEKCSIWAALTSKDSDFDFEYSALLTPDLLRTGKHIPIK</sequence>
<evidence type="ECO:0000256" key="2">
    <source>
        <dbReference type="ARBA" id="ARBA00008661"/>
    </source>
</evidence>
<organism evidence="12 13">
    <name type="scientific">Candidula unifasciata</name>
    <dbReference type="NCBI Taxonomy" id="100452"/>
    <lineage>
        <taxon>Eukaryota</taxon>
        <taxon>Metazoa</taxon>
        <taxon>Spiralia</taxon>
        <taxon>Lophotrochozoa</taxon>
        <taxon>Mollusca</taxon>
        <taxon>Gastropoda</taxon>
        <taxon>Heterobranchia</taxon>
        <taxon>Euthyneura</taxon>
        <taxon>Panpulmonata</taxon>
        <taxon>Eupulmonata</taxon>
        <taxon>Stylommatophora</taxon>
        <taxon>Helicina</taxon>
        <taxon>Helicoidea</taxon>
        <taxon>Geomitridae</taxon>
        <taxon>Candidula</taxon>
    </lineage>
</organism>
<evidence type="ECO:0000256" key="10">
    <source>
        <dbReference type="RuleBase" id="RU363063"/>
    </source>
</evidence>
<keyword evidence="4" id="KW-0808">Transferase</keyword>
<evidence type="ECO:0000256" key="9">
    <source>
        <dbReference type="ARBA" id="ARBA00023136"/>
    </source>
</evidence>
<dbReference type="GO" id="GO:0016758">
    <property type="term" value="F:hexosyltransferase activity"/>
    <property type="evidence" value="ECO:0007669"/>
    <property type="project" value="InterPro"/>
</dbReference>
<evidence type="ECO:0000256" key="3">
    <source>
        <dbReference type="ARBA" id="ARBA00022676"/>
    </source>
</evidence>
<keyword evidence="5" id="KW-0812">Transmembrane</keyword>
<proteinExistence type="inferred from homology"/>
<dbReference type="Pfam" id="PF01762">
    <property type="entry name" value="Galactosyl_T"/>
    <property type="match status" value="1"/>
</dbReference>
<keyword evidence="11" id="KW-0732">Signal</keyword>
<accession>A0A8S3ZM42</accession>
<evidence type="ECO:0000256" key="8">
    <source>
        <dbReference type="ARBA" id="ARBA00023034"/>
    </source>
</evidence>
<feature type="signal peptide" evidence="11">
    <location>
        <begin position="1"/>
        <end position="25"/>
    </location>
</feature>
<protein>
    <recommendedName>
        <fullName evidence="10">Hexosyltransferase</fullName>
        <ecNumber evidence="10">2.4.1.-</ecNumber>
    </recommendedName>
</protein>
<dbReference type="GO" id="GO:0006493">
    <property type="term" value="P:protein O-linked glycosylation"/>
    <property type="evidence" value="ECO:0007669"/>
    <property type="project" value="TreeGrafter"/>
</dbReference>
<evidence type="ECO:0000256" key="4">
    <source>
        <dbReference type="ARBA" id="ARBA00022679"/>
    </source>
</evidence>
<dbReference type="Proteomes" id="UP000678393">
    <property type="component" value="Unassembled WGS sequence"/>
</dbReference>
<keyword evidence="6" id="KW-0735">Signal-anchor</keyword>
<gene>
    <name evidence="12" type="ORF">CUNI_LOCUS16151</name>
</gene>
<keyword evidence="8 10" id="KW-0333">Golgi apparatus</keyword>
<dbReference type="AlphaFoldDB" id="A0A8S3ZM42"/>
<dbReference type="PANTHER" id="PTHR11214">
    <property type="entry name" value="BETA-1,3-N-ACETYLGLUCOSAMINYLTRANSFERASE"/>
    <property type="match status" value="1"/>
</dbReference>
<evidence type="ECO:0000256" key="7">
    <source>
        <dbReference type="ARBA" id="ARBA00022989"/>
    </source>
</evidence>
<keyword evidence="3 10" id="KW-0328">Glycosyltransferase</keyword>
<evidence type="ECO:0000256" key="11">
    <source>
        <dbReference type="SAM" id="SignalP"/>
    </source>
</evidence>
<evidence type="ECO:0000256" key="1">
    <source>
        <dbReference type="ARBA" id="ARBA00004323"/>
    </source>
</evidence>